<dbReference type="Gene3D" id="3.40.50.2000">
    <property type="entry name" value="Glycogen Phosphorylase B"/>
    <property type="match status" value="2"/>
</dbReference>
<keyword evidence="3" id="KW-0472">Membrane</keyword>
<evidence type="ECO:0000256" key="3">
    <source>
        <dbReference type="SAM" id="Phobius"/>
    </source>
</evidence>
<evidence type="ECO:0000259" key="4">
    <source>
        <dbReference type="Pfam" id="PF00534"/>
    </source>
</evidence>
<gene>
    <name evidence="5" type="primary">mshA</name>
    <name evidence="5" type="ORF">BBEV_0296</name>
</gene>
<dbReference type="OrthoDB" id="9813214at2"/>
<dbReference type="PANTHER" id="PTHR12526">
    <property type="entry name" value="GLYCOSYLTRANSFERASE"/>
    <property type="match status" value="1"/>
</dbReference>
<dbReference type="SUPFAM" id="SSF53756">
    <property type="entry name" value="UDP-Glycosyltransferase/glycogen phosphorylase"/>
    <property type="match status" value="1"/>
</dbReference>
<keyword evidence="2 5" id="KW-0808">Transferase</keyword>
<dbReference type="RefSeq" id="WP_069363840.1">
    <property type="nucleotide sequence ID" value="NZ_CP012502.1"/>
</dbReference>
<sequence length="436" mass="50147">MKKVTMFVWNHFTNDARVMREGTALSALGYQTELIAIDDPTDDTVHPYETIDDGFSVTRVQRYPGLLQLMSRRRRRAAAVLLVWLLVALVAGVSYHPVLGIALALPALLLAVAVKQVLFRVIWIRLAIIMRMIRRGWQTDADVYHSHDLNTLIQGTVCAKCRFKKRKLIYDSHEVQTSRTGYNTPWFGRYERFLLRFTDEVIVENHTRAKRHEELYGYYPKTLYNYSSAIDISDYDDVDLYERLSIPKAHTILLYQGGVQEGRGLELLVKAMKNVDGATLVMMGEGKIKESLMEMTTELGLNDRIKFHPKVPLMSLPSYTKQGYVGFQVLQNICFNHYSASSNKLFEYIMAHVPVIACNFPEIKKVVEEEEVGLVVDSHSLEEITAAIRFVLDHPEKRDEWSQNCRTAKLKYNWDVEKDKLKQVYDAILGVSHHVV</sequence>
<dbReference type="InterPro" id="IPR001296">
    <property type="entry name" value="Glyco_trans_1"/>
</dbReference>
<dbReference type="KEGG" id="bbev:BBEV_0296"/>
<evidence type="ECO:0000313" key="5">
    <source>
        <dbReference type="EMBL" id="AOM81690.1"/>
    </source>
</evidence>
<keyword evidence="3" id="KW-0812">Transmembrane</keyword>
<keyword evidence="6" id="KW-1185">Reference proteome</keyword>
<keyword evidence="1" id="KW-0328">Glycosyltransferase</keyword>
<dbReference type="EMBL" id="CP012502">
    <property type="protein sequence ID" value="AOM81690.1"/>
    <property type="molecule type" value="Genomic_DNA"/>
</dbReference>
<dbReference type="STRING" id="632773.BBEV_0296"/>
<reference evidence="5 6" key="1">
    <citation type="submission" date="2015-08" db="EMBL/GenBank/DDBJ databases">
        <title>The complete genome sequence of Bacillus beveridgei MLTeJB.</title>
        <authorList>
            <person name="Hanson T.E."/>
            <person name="Mesa C."/>
            <person name="Basesman S.M."/>
            <person name="Oremland R.S."/>
        </authorList>
    </citation>
    <scope>NUCLEOTIDE SEQUENCE [LARGE SCALE GENOMIC DNA]</scope>
    <source>
        <strain evidence="5 6">MLTeJB</strain>
    </source>
</reference>
<feature type="transmembrane region" description="Helical" evidence="3">
    <location>
        <begin position="101"/>
        <end position="128"/>
    </location>
</feature>
<protein>
    <submittedName>
        <fullName evidence="5">Glycosyl transferase, group 1 family protein</fullName>
    </submittedName>
</protein>
<dbReference type="Pfam" id="PF00534">
    <property type="entry name" value="Glycos_transf_1"/>
    <property type="match status" value="1"/>
</dbReference>
<evidence type="ECO:0000256" key="1">
    <source>
        <dbReference type="ARBA" id="ARBA00022676"/>
    </source>
</evidence>
<name>A0A1D7QRS2_9BACI</name>
<evidence type="ECO:0000256" key="2">
    <source>
        <dbReference type="ARBA" id="ARBA00022679"/>
    </source>
</evidence>
<dbReference type="Proteomes" id="UP000094463">
    <property type="component" value="Chromosome"/>
</dbReference>
<dbReference type="AlphaFoldDB" id="A0A1D7QRS2"/>
<dbReference type="PANTHER" id="PTHR12526:SF629">
    <property type="entry name" value="TEICHURONIC ACID BIOSYNTHESIS GLYCOSYLTRANSFERASE TUAH-RELATED"/>
    <property type="match status" value="1"/>
</dbReference>
<dbReference type="GO" id="GO:0016757">
    <property type="term" value="F:glycosyltransferase activity"/>
    <property type="evidence" value="ECO:0007669"/>
    <property type="project" value="UniProtKB-KW"/>
</dbReference>
<keyword evidence="3" id="KW-1133">Transmembrane helix</keyword>
<accession>A0A1D7QRS2</accession>
<feature type="domain" description="Glycosyl transferase family 1" evidence="4">
    <location>
        <begin position="244"/>
        <end position="406"/>
    </location>
</feature>
<dbReference type="PATRIC" id="fig|632773.3.peg.314"/>
<evidence type="ECO:0000313" key="6">
    <source>
        <dbReference type="Proteomes" id="UP000094463"/>
    </source>
</evidence>
<proteinExistence type="predicted"/>
<feature type="transmembrane region" description="Helical" evidence="3">
    <location>
        <begin position="77"/>
        <end position="95"/>
    </location>
</feature>
<organism evidence="5 6">
    <name type="scientific">Salisediminibacterium beveridgei</name>
    <dbReference type="NCBI Taxonomy" id="632773"/>
    <lineage>
        <taxon>Bacteria</taxon>
        <taxon>Bacillati</taxon>
        <taxon>Bacillota</taxon>
        <taxon>Bacilli</taxon>
        <taxon>Bacillales</taxon>
        <taxon>Bacillaceae</taxon>
        <taxon>Salisediminibacterium</taxon>
    </lineage>
</organism>